<accession>A0A9D4GPC2</accession>
<sequence length="121" mass="13760">MNKSYIHTKTDHTYKGKKMPTHIENFNQSLNSPAAGLGHENTEPINSWVTLDTQTEILVRKLYEDTSGDNTDTEYCGLNATKQGKEDSNFENWISTRIYHIRIQDRSDNNTLTAGQPTVRG</sequence>
<name>A0A9D4GPC2_DREPO</name>
<reference evidence="1" key="1">
    <citation type="journal article" date="2019" name="bioRxiv">
        <title>The Genome of the Zebra Mussel, Dreissena polymorpha: A Resource for Invasive Species Research.</title>
        <authorList>
            <person name="McCartney M.A."/>
            <person name="Auch B."/>
            <person name="Kono T."/>
            <person name="Mallez S."/>
            <person name="Zhang Y."/>
            <person name="Obille A."/>
            <person name="Becker A."/>
            <person name="Abrahante J.E."/>
            <person name="Garbe J."/>
            <person name="Badalamenti J.P."/>
            <person name="Herman A."/>
            <person name="Mangelson H."/>
            <person name="Liachko I."/>
            <person name="Sullivan S."/>
            <person name="Sone E.D."/>
            <person name="Koren S."/>
            <person name="Silverstein K.A.T."/>
            <person name="Beckman K.B."/>
            <person name="Gohl D.M."/>
        </authorList>
    </citation>
    <scope>NUCLEOTIDE SEQUENCE</scope>
    <source>
        <strain evidence="1">Duluth1</strain>
        <tissue evidence="1">Whole animal</tissue>
    </source>
</reference>
<protein>
    <submittedName>
        <fullName evidence="1">Uncharacterized protein</fullName>
    </submittedName>
</protein>
<keyword evidence="2" id="KW-1185">Reference proteome</keyword>
<reference evidence="1" key="2">
    <citation type="submission" date="2020-11" db="EMBL/GenBank/DDBJ databases">
        <authorList>
            <person name="McCartney M.A."/>
            <person name="Auch B."/>
            <person name="Kono T."/>
            <person name="Mallez S."/>
            <person name="Becker A."/>
            <person name="Gohl D.M."/>
            <person name="Silverstein K.A.T."/>
            <person name="Koren S."/>
            <person name="Bechman K.B."/>
            <person name="Herman A."/>
            <person name="Abrahante J.E."/>
            <person name="Garbe J."/>
        </authorList>
    </citation>
    <scope>NUCLEOTIDE SEQUENCE</scope>
    <source>
        <strain evidence="1">Duluth1</strain>
        <tissue evidence="1">Whole animal</tissue>
    </source>
</reference>
<comment type="caution">
    <text evidence="1">The sequence shown here is derived from an EMBL/GenBank/DDBJ whole genome shotgun (WGS) entry which is preliminary data.</text>
</comment>
<dbReference type="Proteomes" id="UP000828390">
    <property type="component" value="Unassembled WGS sequence"/>
</dbReference>
<dbReference type="AlphaFoldDB" id="A0A9D4GPC2"/>
<organism evidence="1 2">
    <name type="scientific">Dreissena polymorpha</name>
    <name type="common">Zebra mussel</name>
    <name type="synonym">Mytilus polymorpha</name>
    <dbReference type="NCBI Taxonomy" id="45954"/>
    <lineage>
        <taxon>Eukaryota</taxon>
        <taxon>Metazoa</taxon>
        <taxon>Spiralia</taxon>
        <taxon>Lophotrochozoa</taxon>
        <taxon>Mollusca</taxon>
        <taxon>Bivalvia</taxon>
        <taxon>Autobranchia</taxon>
        <taxon>Heteroconchia</taxon>
        <taxon>Euheterodonta</taxon>
        <taxon>Imparidentia</taxon>
        <taxon>Neoheterodontei</taxon>
        <taxon>Myida</taxon>
        <taxon>Dreissenoidea</taxon>
        <taxon>Dreissenidae</taxon>
        <taxon>Dreissena</taxon>
    </lineage>
</organism>
<dbReference type="EMBL" id="JAIWYP010000005">
    <property type="protein sequence ID" value="KAH3821131.1"/>
    <property type="molecule type" value="Genomic_DNA"/>
</dbReference>
<evidence type="ECO:0000313" key="2">
    <source>
        <dbReference type="Proteomes" id="UP000828390"/>
    </source>
</evidence>
<proteinExistence type="predicted"/>
<evidence type="ECO:0000313" key="1">
    <source>
        <dbReference type="EMBL" id="KAH3821131.1"/>
    </source>
</evidence>
<gene>
    <name evidence="1" type="ORF">DPMN_122891</name>
</gene>